<organism evidence="1 2">
    <name type="scientific">Phtheirospermum japonicum</name>
    <dbReference type="NCBI Taxonomy" id="374723"/>
    <lineage>
        <taxon>Eukaryota</taxon>
        <taxon>Viridiplantae</taxon>
        <taxon>Streptophyta</taxon>
        <taxon>Embryophyta</taxon>
        <taxon>Tracheophyta</taxon>
        <taxon>Spermatophyta</taxon>
        <taxon>Magnoliopsida</taxon>
        <taxon>eudicotyledons</taxon>
        <taxon>Gunneridae</taxon>
        <taxon>Pentapetalae</taxon>
        <taxon>asterids</taxon>
        <taxon>lamiids</taxon>
        <taxon>Lamiales</taxon>
        <taxon>Orobanchaceae</taxon>
        <taxon>Orobanchaceae incertae sedis</taxon>
        <taxon>Phtheirospermum</taxon>
    </lineage>
</organism>
<dbReference type="AlphaFoldDB" id="A0A830B336"/>
<proteinExistence type="predicted"/>
<accession>A0A830B336</accession>
<dbReference type="EMBL" id="BMAC01000004">
    <property type="protein sequence ID" value="GFP79073.1"/>
    <property type="molecule type" value="Genomic_DNA"/>
</dbReference>
<comment type="caution">
    <text evidence="1">The sequence shown here is derived from an EMBL/GenBank/DDBJ whole genome shotgun (WGS) entry which is preliminary data.</text>
</comment>
<keyword evidence="2" id="KW-1185">Reference proteome</keyword>
<gene>
    <name evidence="1" type="ORF">PHJA_000050800</name>
</gene>
<evidence type="ECO:0000313" key="1">
    <source>
        <dbReference type="EMBL" id="GFP79073.1"/>
    </source>
</evidence>
<sequence length="230" mass="25927">MEKKVKKLYLALAASPVSIGVITHYMRPVNIAPRIVSRDSIVGWQLCQLEVLECKKVPWPNNITEEKYNIEDCEWPCKDFAYELGDSMYMPAAIAEANSPRVNPFGKNEKEYADDDDSKAVAIEEWIALHGKEPSVAIGLQACQISWDDDDREHTYEAGSPWWSALGNLLGLSNLANSVNHVNCTRQYASAMRLALSCQVVPLHSLLIHFMELAIVIMDRLMPIKSRMPH</sequence>
<protein>
    <submittedName>
        <fullName evidence="1">Rna pseudouridine synthase 6 chloroplastic</fullName>
    </submittedName>
</protein>
<dbReference type="OrthoDB" id="424794at2759"/>
<dbReference type="Proteomes" id="UP000653305">
    <property type="component" value="Unassembled WGS sequence"/>
</dbReference>
<reference evidence="1" key="1">
    <citation type="submission" date="2020-07" db="EMBL/GenBank/DDBJ databases">
        <title>Ethylene signaling mediates host invasion by parasitic plants.</title>
        <authorList>
            <person name="Yoshida S."/>
        </authorList>
    </citation>
    <scope>NUCLEOTIDE SEQUENCE</scope>
    <source>
        <strain evidence="1">Okayama</strain>
    </source>
</reference>
<evidence type="ECO:0000313" key="2">
    <source>
        <dbReference type="Proteomes" id="UP000653305"/>
    </source>
</evidence>
<name>A0A830B336_9LAMI</name>